<dbReference type="Proteomes" id="UP000807342">
    <property type="component" value="Unassembled WGS sequence"/>
</dbReference>
<feature type="non-terminal residue" evidence="2">
    <location>
        <position position="1"/>
    </location>
</feature>
<evidence type="ECO:0000313" key="2">
    <source>
        <dbReference type="EMBL" id="KAF9447788.1"/>
    </source>
</evidence>
<sequence length="122" mass="13740">QLRAKREQLATSFVAVDEPFVLVHGDFNGWNIMMQGSKVRAVLDWEFSGAYPLSELVGGVGIDVLEVIDDDSEEENSKWNRRIMAMVGETARQRGWTEKEVEMLVGDGDPVVGYARMEMFPT</sequence>
<accession>A0A9P6C400</accession>
<dbReference type="Pfam" id="PF01636">
    <property type="entry name" value="APH"/>
    <property type="match status" value="1"/>
</dbReference>
<keyword evidence="3" id="KW-1185">Reference proteome</keyword>
<protein>
    <recommendedName>
        <fullName evidence="1">Aminoglycoside phosphotransferase domain-containing protein</fullName>
    </recommendedName>
</protein>
<proteinExistence type="predicted"/>
<dbReference type="AlphaFoldDB" id="A0A9P6C400"/>
<dbReference type="InterPro" id="IPR002575">
    <property type="entry name" value="Aminoglycoside_PTrfase"/>
</dbReference>
<gene>
    <name evidence="2" type="ORF">P691DRAFT_781890</name>
</gene>
<dbReference type="OrthoDB" id="2906425at2759"/>
<organism evidence="2 3">
    <name type="scientific">Macrolepiota fuliginosa MF-IS2</name>
    <dbReference type="NCBI Taxonomy" id="1400762"/>
    <lineage>
        <taxon>Eukaryota</taxon>
        <taxon>Fungi</taxon>
        <taxon>Dikarya</taxon>
        <taxon>Basidiomycota</taxon>
        <taxon>Agaricomycotina</taxon>
        <taxon>Agaricomycetes</taxon>
        <taxon>Agaricomycetidae</taxon>
        <taxon>Agaricales</taxon>
        <taxon>Agaricineae</taxon>
        <taxon>Agaricaceae</taxon>
        <taxon>Macrolepiota</taxon>
    </lineage>
</organism>
<dbReference type="InterPro" id="IPR011009">
    <property type="entry name" value="Kinase-like_dom_sf"/>
</dbReference>
<dbReference type="SUPFAM" id="SSF56112">
    <property type="entry name" value="Protein kinase-like (PK-like)"/>
    <property type="match status" value="1"/>
</dbReference>
<comment type="caution">
    <text evidence="2">The sequence shown here is derived from an EMBL/GenBank/DDBJ whole genome shotgun (WGS) entry which is preliminary data.</text>
</comment>
<evidence type="ECO:0000259" key="1">
    <source>
        <dbReference type="Pfam" id="PF01636"/>
    </source>
</evidence>
<name>A0A9P6C400_9AGAR</name>
<feature type="domain" description="Aminoglycoside phosphotransferase" evidence="1">
    <location>
        <begin position="12"/>
        <end position="53"/>
    </location>
</feature>
<reference evidence="2" key="1">
    <citation type="submission" date="2020-11" db="EMBL/GenBank/DDBJ databases">
        <authorList>
            <consortium name="DOE Joint Genome Institute"/>
            <person name="Ahrendt S."/>
            <person name="Riley R."/>
            <person name="Andreopoulos W."/>
            <person name="Labutti K."/>
            <person name="Pangilinan J."/>
            <person name="Ruiz-Duenas F.J."/>
            <person name="Barrasa J.M."/>
            <person name="Sanchez-Garcia M."/>
            <person name="Camarero S."/>
            <person name="Miyauchi S."/>
            <person name="Serrano A."/>
            <person name="Linde D."/>
            <person name="Babiker R."/>
            <person name="Drula E."/>
            <person name="Ayuso-Fernandez I."/>
            <person name="Pacheco R."/>
            <person name="Padilla G."/>
            <person name="Ferreira P."/>
            <person name="Barriuso J."/>
            <person name="Kellner H."/>
            <person name="Castanera R."/>
            <person name="Alfaro M."/>
            <person name="Ramirez L."/>
            <person name="Pisabarro A.G."/>
            <person name="Kuo A."/>
            <person name="Tritt A."/>
            <person name="Lipzen A."/>
            <person name="He G."/>
            <person name="Yan M."/>
            <person name="Ng V."/>
            <person name="Cullen D."/>
            <person name="Martin F."/>
            <person name="Rosso M.-N."/>
            <person name="Henrissat B."/>
            <person name="Hibbett D."/>
            <person name="Martinez A.T."/>
            <person name="Grigoriev I.V."/>
        </authorList>
    </citation>
    <scope>NUCLEOTIDE SEQUENCE</scope>
    <source>
        <strain evidence="2">MF-IS2</strain>
    </source>
</reference>
<evidence type="ECO:0000313" key="3">
    <source>
        <dbReference type="Proteomes" id="UP000807342"/>
    </source>
</evidence>
<dbReference type="EMBL" id="MU151185">
    <property type="protein sequence ID" value="KAF9447788.1"/>
    <property type="molecule type" value="Genomic_DNA"/>
</dbReference>
<dbReference type="Gene3D" id="3.90.1200.10">
    <property type="match status" value="1"/>
</dbReference>